<organism evidence="1 2">
    <name type="scientific">Acaulospora colombiana</name>
    <dbReference type="NCBI Taxonomy" id="27376"/>
    <lineage>
        <taxon>Eukaryota</taxon>
        <taxon>Fungi</taxon>
        <taxon>Fungi incertae sedis</taxon>
        <taxon>Mucoromycota</taxon>
        <taxon>Glomeromycotina</taxon>
        <taxon>Glomeromycetes</taxon>
        <taxon>Diversisporales</taxon>
        <taxon>Acaulosporaceae</taxon>
        <taxon>Acaulospora</taxon>
    </lineage>
</organism>
<gene>
    <name evidence="1" type="ORF">ACOLOM_LOCUS6521</name>
</gene>
<evidence type="ECO:0000313" key="1">
    <source>
        <dbReference type="EMBL" id="CAG8596502.1"/>
    </source>
</evidence>
<name>A0ACA9MPI4_9GLOM</name>
<comment type="caution">
    <text evidence="1">The sequence shown here is derived from an EMBL/GenBank/DDBJ whole genome shotgun (WGS) entry which is preliminary data.</text>
</comment>
<keyword evidence="2" id="KW-1185">Reference proteome</keyword>
<accession>A0ACA9MPI4</accession>
<proteinExistence type="predicted"/>
<dbReference type="EMBL" id="CAJVPT010013520">
    <property type="protein sequence ID" value="CAG8596502.1"/>
    <property type="molecule type" value="Genomic_DNA"/>
</dbReference>
<evidence type="ECO:0000313" key="2">
    <source>
        <dbReference type="Proteomes" id="UP000789525"/>
    </source>
</evidence>
<dbReference type="Proteomes" id="UP000789525">
    <property type="component" value="Unassembled WGS sequence"/>
</dbReference>
<reference evidence="1" key="1">
    <citation type="submission" date="2021-06" db="EMBL/GenBank/DDBJ databases">
        <authorList>
            <person name="Kallberg Y."/>
            <person name="Tangrot J."/>
            <person name="Rosling A."/>
        </authorList>
    </citation>
    <scope>NUCLEOTIDE SEQUENCE</scope>
    <source>
        <strain evidence="1">CL356</strain>
    </source>
</reference>
<sequence length="198" mass="23681">MTLDKLKPSSIVLHLLARNGPQSGKQIAAYIPCFPQFKTKNYLKREILRNMKLRGELYKRKSTDPELTKLQKGESAYLWFIDEKKVDRNKYLNMRSLKNWNPDEKFTEYISASDSSSPENVMRTSSQRKDEDHRKRRDNRKSDVEKEEAYGVQPDSNYRGFDYYKTSNDTRWQSVQKLHWRLPENIRNITQEEHKKKT</sequence>
<protein>
    <submittedName>
        <fullName evidence="1">16279_t:CDS:1</fullName>
    </submittedName>
</protein>